<dbReference type="CDD" id="cd01743">
    <property type="entry name" value="GATase1_Anthranilate_Synthase"/>
    <property type="match status" value="1"/>
</dbReference>
<evidence type="ECO:0000256" key="4">
    <source>
        <dbReference type="ARBA" id="ARBA00022679"/>
    </source>
</evidence>
<dbReference type="InterPro" id="IPR005940">
    <property type="entry name" value="Anthranilate_Pribosyl_Tfrase"/>
</dbReference>
<dbReference type="InterPro" id="IPR017926">
    <property type="entry name" value="GATASE"/>
</dbReference>
<dbReference type="GO" id="GO:0004048">
    <property type="term" value="F:anthranilate phosphoribosyltransferase activity"/>
    <property type="evidence" value="ECO:0007669"/>
    <property type="project" value="UniProtKB-UniRule"/>
</dbReference>
<feature type="binding site" evidence="10">
    <location>
        <position position="360"/>
    </location>
    <ligand>
        <name>anthranilate</name>
        <dbReference type="ChEBI" id="CHEBI:16567"/>
        <label>2</label>
    </ligand>
</feature>
<feature type="binding site" evidence="10">
    <location>
        <position position="314"/>
    </location>
    <ligand>
        <name>5-phospho-alpha-D-ribose 1-diphosphate</name>
        <dbReference type="ChEBI" id="CHEBI:58017"/>
    </ligand>
</feature>
<feature type="domain" description="Glutamine amidotransferase" evidence="11">
    <location>
        <begin position="3"/>
        <end position="186"/>
    </location>
</feature>
<dbReference type="Proteomes" id="UP000476055">
    <property type="component" value="Unassembled WGS sequence"/>
</dbReference>
<comment type="catalytic activity">
    <reaction evidence="8 10">
        <text>N-(5-phospho-beta-D-ribosyl)anthranilate + diphosphate = 5-phospho-alpha-D-ribose 1-diphosphate + anthranilate</text>
        <dbReference type="Rhea" id="RHEA:11768"/>
        <dbReference type="ChEBI" id="CHEBI:16567"/>
        <dbReference type="ChEBI" id="CHEBI:18277"/>
        <dbReference type="ChEBI" id="CHEBI:33019"/>
        <dbReference type="ChEBI" id="CHEBI:58017"/>
        <dbReference type="EC" id="2.4.2.18"/>
    </reaction>
</comment>
<dbReference type="PRINTS" id="PR00097">
    <property type="entry name" value="ANTSNTHASEII"/>
</dbReference>
<evidence type="ECO:0000313" key="14">
    <source>
        <dbReference type="EMBL" id="MST59088.1"/>
    </source>
</evidence>
<name>A0A6L5YM79_9FIRM</name>
<keyword evidence="10" id="KW-0479">Metal-binding</keyword>
<evidence type="ECO:0000259" key="11">
    <source>
        <dbReference type="Pfam" id="PF00117"/>
    </source>
</evidence>
<feature type="domain" description="Glycosyl transferase family 3" evidence="12">
    <location>
        <begin position="268"/>
        <end position="517"/>
    </location>
</feature>
<feature type="binding site" evidence="10">
    <location>
        <begin position="277"/>
        <end position="278"/>
    </location>
    <ligand>
        <name>5-phospho-alpha-D-ribose 1-diphosphate</name>
        <dbReference type="ChEBI" id="CHEBI:58017"/>
    </ligand>
</feature>
<gene>
    <name evidence="10 14" type="primary">trpD</name>
    <name evidence="14" type="ORF">FYJ59_12745</name>
</gene>
<dbReference type="InterPro" id="IPR036320">
    <property type="entry name" value="Glycosyl_Trfase_fam3_N_dom_sf"/>
</dbReference>
<dbReference type="InterPro" id="IPR017459">
    <property type="entry name" value="Glycosyl_Trfase_fam3_N_dom"/>
</dbReference>
<comment type="similarity">
    <text evidence="10">Belongs to the anthranilate phosphoribosyltransferase family.</text>
</comment>
<comment type="function">
    <text evidence="10">Catalyzes the transfer of the phosphoribosyl group of 5-phosphorylribose-1-pyrophosphate (PRPP) to anthranilate to yield N-(5'-phosphoribosyl)-anthranilate (PRA).</text>
</comment>
<dbReference type="AlphaFoldDB" id="A0A6L5YM79"/>
<comment type="pathway">
    <text evidence="1 10">Amino-acid biosynthesis; L-tryptophan biosynthesis; L-tryptophan from chorismate: step 2/5.</text>
</comment>
<evidence type="ECO:0000256" key="2">
    <source>
        <dbReference type="ARBA" id="ARBA00022605"/>
    </source>
</evidence>
<evidence type="ECO:0000256" key="1">
    <source>
        <dbReference type="ARBA" id="ARBA00004907"/>
    </source>
</evidence>
<dbReference type="HAMAP" id="MF_00211">
    <property type="entry name" value="TrpD"/>
    <property type="match status" value="1"/>
</dbReference>
<dbReference type="FunFam" id="3.40.50.880:FF:000003">
    <property type="entry name" value="Anthranilate synthase component II"/>
    <property type="match status" value="1"/>
</dbReference>
<evidence type="ECO:0000259" key="13">
    <source>
        <dbReference type="Pfam" id="PF02885"/>
    </source>
</evidence>
<dbReference type="NCBIfam" id="TIGR01245">
    <property type="entry name" value="trpD"/>
    <property type="match status" value="1"/>
</dbReference>
<dbReference type="PANTHER" id="PTHR43285">
    <property type="entry name" value="ANTHRANILATE PHOSPHORIBOSYLTRANSFERASE"/>
    <property type="match status" value="1"/>
</dbReference>
<comment type="subunit">
    <text evidence="10">Homodimer.</text>
</comment>
<dbReference type="PROSITE" id="PS51273">
    <property type="entry name" value="GATASE_TYPE_1"/>
    <property type="match status" value="1"/>
</dbReference>
<comment type="caution">
    <text evidence="10">Lacks conserved residue(s) required for the propagation of feature annotation.</text>
</comment>
<evidence type="ECO:0000259" key="12">
    <source>
        <dbReference type="Pfam" id="PF00591"/>
    </source>
</evidence>
<reference evidence="14 15" key="1">
    <citation type="submission" date="2019-08" db="EMBL/GenBank/DDBJ databases">
        <title>In-depth cultivation of the pig gut microbiome towards novel bacterial diversity and tailored functional studies.</title>
        <authorList>
            <person name="Wylensek D."/>
            <person name="Hitch T.C.A."/>
            <person name="Clavel T."/>
        </authorList>
    </citation>
    <scope>NUCLEOTIDE SEQUENCE [LARGE SCALE GENOMIC DNA]</scope>
    <source>
        <strain evidence="14 15">WCA3-601-WT-6H</strain>
    </source>
</reference>
<keyword evidence="15" id="KW-1185">Reference proteome</keyword>
<evidence type="ECO:0000256" key="5">
    <source>
        <dbReference type="ARBA" id="ARBA00022822"/>
    </source>
</evidence>
<dbReference type="InterPro" id="IPR029062">
    <property type="entry name" value="Class_I_gatase-like"/>
</dbReference>
<dbReference type="Gene3D" id="3.40.50.880">
    <property type="match status" value="1"/>
</dbReference>
<feature type="binding site" evidence="10">
    <location>
        <position position="420"/>
    </location>
    <ligand>
        <name>Mg(2+)</name>
        <dbReference type="ChEBI" id="CHEBI:18420"/>
        <label>1</label>
    </ligand>
</feature>
<dbReference type="SUPFAM" id="SSF47648">
    <property type="entry name" value="Nucleoside phosphorylase/phosphoribosyltransferase N-terminal domain"/>
    <property type="match status" value="1"/>
</dbReference>
<dbReference type="GO" id="GO:0000287">
    <property type="term" value="F:magnesium ion binding"/>
    <property type="evidence" value="ECO:0007669"/>
    <property type="project" value="UniProtKB-UniRule"/>
</dbReference>
<dbReference type="Gene3D" id="3.40.1030.10">
    <property type="entry name" value="Nucleoside phosphorylase/phosphoribosyltransferase catalytic domain"/>
    <property type="match status" value="1"/>
</dbReference>
<comment type="cofactor">
    <cofactor evidence="10">
        <name>Mg(2+)</name>
        <dbReference type="ChEBI" id="CHEBI:18420"/>
    </cofactor>
    <text evidence="10">Binds 2 magnesium ions per monomer.</text>
</comment>
<dbReference type="PANTHER" id="PTHR43285:SF2">
    <property type="entry name" value="ANTHRANILATE PHOSPHORIBOSYLTRANSFERASE"/>
    <property type="match status" value="1"/>
</dbReference>
<protein>
    <recommendedName>
        <fullName evidence="10">Anthranilate phosphoribosyltransferase</fullName>
        <ecNumber evidence="10">2.4.2.18</ecNumber>
    </recommendedName>
</protein>
<feature type="domain" description="Glycosyl transferase family 3 N-terminal" evidence="13">
    <location>
        <begin position="198"/>
        <end position="260"/>
    </location>
</feature>
<dbReference type="PRINTS" id="PR00096">
    <property type="entry name" value="GATASE"/>
</dbReference>
<dbReference type="Pfam" id="PF02885">
    <property type="entry name" value="Glycos_trans_3N"/>
    <property type="match status" value="1"/>
</dbReference>
<keyword evidence="4 10" id="KW-0808">Transferase</keyword>
<dbReference type="Pfam" id="PF00117">
    <property type="entry name" value="GATase"/>
    <property type="match status" value="1"/>
</dbReference>
<evidence type="ECO:0000256" key="8">
    <source>
        <dbReference type="ARBA" id="ARBA00052328"/>
    </source>
</evidence>
<feature type="binding site" evidence="10">
    <location>
        <position position="274"/>
    </location>
    <ligand>
        <name>anthranilate</name>
        <dbReference type="ChEBI" id="CHEBI:16567"/>
        <label>1</label>
    </ligand>
</feature>
<comment type="caution">
    <text evidence="14">The sequence shown here is derived from an EMBL/GenBank/DDBJ whole genome shotgun (WGS) entry which is preliminary data.</text>
</comment>
<evidence type="ECO:0000256" key="10">
    <source>
        <dbReference type="HAMAP-Rule" id="MF_00211"/>
    </source>
</evidence>
<keyword evidence="6" id="KW-0315">Glutamine amidotransferase</keyword>
<dbReference type="Pfam" id="PF00591">
    <property type="entry name" value="Glycos_transf_3"/>
    <property type="match status" value="1"/>
</dbReference>
<evidence type="ECO:0000313" key="15">
    <source>
        <dbReference type="Proteomes" id="UP000476055"/>
    </source>
</evidence>
<comment type="similarity">
    <text evidence="9">In the C-terminal section; belongs to the anthranilate phosphoribosyltransferase family.</text>
</comment>
<feature type="binding site" evidence="10">
    <location>
        <position position="420"/>
    </location>
    <ligand>
        <name>Mg(2+)</name>
        <dbReference type="ChEBI" id="CHEBI:18420"/>
        <label>2</label>
    </ligand>
</feature>
<dbReference type="EC" id="2.4.2.18" evidence="10"/>
<proteinExistence type="inferred from homology"/>
<feature type="binding site" evidence="10">
    <location>
        <position position="419"/>
    </location>
    <ligand>
        <name>Mg(2+)</name>
        <dbReference type="ChEBI" id="CHEBI:18420"/>
        <label>2</label>
    </ligand>
</feature>
<feature type="binding site" evidence="10">
    <location>
        <position position="286"/>
    </location>
    <ligand>
        <name>Mg(2+)</name>
        <dbReference type="ChEBI" id="CHEBI:18420"/>
        <label>1</label>
    </ligand>
</feature>
<feature type="binding site" evidence="10">
    <location>
        <position position="274"/>
    </location>
    <ligand>
        <name>5-phospho-alpha-D-ribose 1-diphosphate</name>
        <dbReference type="ChEBI" id="CHEBI:58017"/>
    </ligand>
</feature>
<evidence type="ECO:0000256" key="9">
    <source>
        <dbReference type="ARBA" id="ARBA00061188"/>
    </source>
</evidence>
<organism evidence="14 15">
    <name type="scientific">Waltera intestinalis</name>
    <dbReference type="NCBI Taxonomy" id="2606635"/>
    <lineage>
        <taxon>Bacteria</taxon>
        <taxon>Bacillati</taxon>
        <taxon>Bacillota</taxon>
        <taxon>Clostridia</taxon>
        <taxon>Lachnospirales</taxon>
        <taxon>Lachnospiraceae</taxon>
        <taxon>Waltera</taxon>
    </lineage>
</organism>
<dbReference type="NCBIfam" id="TIGR00566">
    <property type="entry name" value="trpG_papA"/>
    <property type="match status" value="1"/>
</dbReference>
<keyword evidence="7 10" id="KW-0057">Aromatic amino acid biosynthesis</keyword>
<dbReference type="SUPFAM" id="SSF52317">
    <property type="entry name" value="Class I glutamine amidotransferase-like"/>
    <property type="match status" value="1"/>
</dbReference>
<feature type="binding site" evidence="10">
    <location>
        <begin position="302"/>
        <end position="310"/>
    </location>
    <ligand>
        <name>5-phospho-alpha-D-ribose 1-diphosphate</name>
        <dbReference type="ChEBI" id="CHEBI:58017"/>
    </ligand>
</feature>
<keyword evidence="10" id="KW-0460">Magnesium</keyword>
<dbReference type="RefSeq" id="WP_154498250.1">
    <property type="nucleotide sequence ID" value="NZ_VUMU01000019.1"/>
</dbReference>
<dbReference type="UniPathway" id="UPA00035">
    <property type="reaction ID" value="UER00041"/>
</dbReference>
<feature type="binding site" evidence="10">
    <location>
        <position position="282"/>
    </location>
    <ligand>
        <name>5-phospho-alpha-D-ribose 1-diphosphate</name>
        <dbReference type="ChEBI" id="CHEBI:58017"/>
    </ligand>
</feature>
<dbReference type="InterPro" id="IPR006221">
    <property type="entry name" value="TrpG/PapA_dom"/>
</dbReference>
<dbReference type="InterPro" id="IPR000312">
    <property type="entry name" value="Glycosyl_Trfase_fam3"/>
</dbReference>
<dbReference type="PRINTS" id="PR00099">
    <property type="entry name" value="CPSGATASE"/>
</dbReference>
<dbReference type="GO" id="GO:0000162">
    <property type="term" value="P:L-tryptophan biosynthetic process"/>
    <property type="evidence" value="ECO:0007669"/>
    <property type="project" value="UniProtKB-UniRule"/>
</dbReference>
<dbReference type="Gene3D" id="1.20.970.10">
    <property type="entry name" value="Transferase, Pyrimidine Nucleoside Phosphorylase, Chain C"/>
    <property type="match status" value="1"/>
</dbReference>
<dbReference type="EMBL" id="VUMU01000019">
    <property type="protein sequence ID" value="MST59088.1"/>
    <property type="molecule type" value="Genomic_DNA"/>
</dbReference>
<accession>A0A6L5YM79</accession>
<evidence type="ECO:0000256" key="6">
    <source>
        <dbReference type="ARBA" id="ARBA00022962"/>
    </source>
</evidence>
<evidence type="ECO:0000256" key="3">
    <source>
        <dbReference type="ARBA" id="ARBA00022676"/>
    </source>
</evidence>
<dbReference type="FunFam" id="3.40.1030.10:FF:000002">
    <property type="entry name" value="Anthranilate phosphoribosyltransferase"/>
    <property type="match status" value="1"/>
</dbReference>
<evidence type="ECO:0000256" key="7">
    <source>
        <dbReference type="ARBA" id="ARBA00023141"/>
    </source>
</evidence>
<feature type="binding site" evidence="10">
    <location>
        <begin position="284"/>
        <end position="287"/>
    </location>
    <ligand>
        <name>5-phospho-alpha-D-ribose 1-diphosphate</name>
        <dbReference type="ChEBI" id="CHEBI:58017"/>
    </ligand>
</feature>
<dbReference type="GO" id="GO:0005829">
    <property type="term" value="C:cytosol"/>
    <property type="evidence" value="ECO:0007669"/>
    <property type="project" value="TreeGrafter"/>
</dbReference>
<dbReference type="InterPro" id="IPR035902">
    <property type="entry name" value="Nuc_phospho_transferase"/>
</dbReference>
<keyword evidence="3 10" id="KW-0328">Glycosyltransferase</keyword>
<sequence length="531" mass="57129">MILLIDNYDSFSYNVYQLVGSVNPDIRVIRNDECSVDEIRAMNPSHIILSPGPGRPDKAGVCENVIRELGGRIPILGICLGHQAVCEVAGATVTYASHLMHGKQSLATLDTDSVLFRGMKKVITVARYHSLVADPQTIPEELKVTAVTEDGEVMAVEQTKKQIYGVQFHPESVLTPDGRHIIVNFLQTQKGEGRNMIKEAVDKLVKNENIGYDMAKTVMDEIMSGEASDILKSAYLTALSQKGETIEEITGSAEEMRKFGRKLGADVEALEIVGTGGDGSNSFNISTTASIVISAAGVPVAKHGNRAASSKSGAADCLEALGVNITIEPEQSRKLLEEIGICFLFAQKYHTAMKHVGPIRKELGIRTIFNILGPLANPAGPVYQIMGVYDESLLPSMAKVLSNLGVRRGMVVYGQDRLDEISASAPTAVCEIDNGTFKNYVITPEDFGLVRCTKEDLAGGTPQENAEITRAILNGEKGPKRNAVLLNAAAALYVAGKADSMADGVKLAEKVIDTGLAKAQLERFIKLSNAR</sequence>
<keyword evidence="2 10" id="KW-0028">Amino-acid biosynthesis</keyword>
<keyword evidence="5 10" id="KW-0822">Tryptophan biosynthesis</keyword>
<dbReference type="SUPFAM" id="SSF52418">
    <property type="entry name" value="Nucleoside phosphorylase/phosphoribosyltransferase catalytic domain"/>
    <property type="match status" value="1"/>
</dbReference>
<feature type="binding site" evidence="10">
    <location>
        <position position="305"/>
    </location>
    <ligand>
        <name>anthranilate</name>
        <dbReference type="ChEBI" id="CHEBI:16567"/>
        <label>1</label>
    </ligand>
</feature>